<dbReference type="SUPFAM" id="SSF52507">
    <property type="entry name" value="Homo-oligomeric flavin-containing Cys decarboxylases, HFCD"/>
    <property type="match status" value="1"/>
</dbReference>
<dbReference type="EMBL" id="BARS01040089">
    <property type="protein sequence ID" value="GAG31891.1"/>
    <property type="molecule type" value="Genomic_DNA"/>
</dbReference>
<protein>
    <recommendedName>
        <fullName evidence="1">Flavoprotein domain-containing protein</fullName>
    </recommendedName>
</protein>
<proteinExistence type="predicted"/>
<feature type="non-terminal residue" evidence="2">
    <location>
        <position position="54"/>
    </location>
</feature>
<reference evidence="2" key="1">
    <citation type="journal article" date="2014" name="Front. Microbiol.">
        <title>High frequency of phylogenetically diverse reductive dehalogenase-homologous genes in deep subseafloor sedimentary metagenomes.</title>
        <authorList>
            <person name="Kawai M."/>
            <person name="Futagami T."/>
            <person name="Toyoda A."/>
            <person name="Takaki Y."/>
            <person name="Nishi S."/>
            <person name="Hori S."/>
            <person name="Arai W."/>
            <person name="Tsubouchi T."/>
            <person name="Morono Y."/>
            <person name="Uchiyama I."/>
            <person name="Ito T."/>
            <person name="Fujiyama A."/>
            <person name="Inagaki F."/>
            <person name="Takami H."/>
        </authorList>
    </citation>
    <scope>NUCLEOTIDE SEQUENCE</scope>
    <source>
        <strain evidence="2">Expedition CK06-06</strain>
    </source>
</reference>
<dbReference type="Pfam" id="PF02441">
    <property type="entry name" value="Flavoprotein"/>
    <property type="match status" value="1"/>
</dbReference>
<evidence type="ECO:0000259" key="1">
    <source>
        <dbReference type="Pfam" id="PF02441"/>
    </source>
</evidence>
<organism evidence="2">
    <name type="scientific">marine sediment metagenome</name>
    <dbReference type="NCBI Taxonomy" id="412755"/>
    <lineage>
        <taxon>unclassified sequences</taxon>
        <taxon>metagenomes</taxon>
        <taxon>ecological metagenomes</taxon>
    </lineage>
</organism>
<gene>
    <name evidence="2" type="ORF">S01H1_61160</name>
</gene>
<dbReference type="InterPro" id="IPR036551">
    <property type="entry name" value="Flavin_trans-like"/>
</dbReference>
<dbReference type="AlphaFoldDB" id="X0Y4X2"/>
<evidence type="ECO:0000313" key="2">
    <source>
        <dbReference type="EMBL" id="GAG31891.1"/>
    </source>
</evidence>
<comment type="caution">
    <text evidence="2">The sequence shown here is derived from an EMBL/GenBank/DDBJ whole genome shotgun (WGS) entry which is preliminary data.</text>
</comment>
<dbReference type="InterPro" id="IPR003382">
    <property type="entry name" value="Flavoprotein"/>
</dbReference>
<dbReference type="GO" id="GO:0003824">
    <property type="term" value="F:catalytic activity"/>
    <property type="evidence" value="ECO:0007669"/>
    <property type="project" value="InterPro"/>
</dbReference>
<sequence>MADHGEILEGVNVLLGVTGGIAAYKAVDLASRLTAAGADVRCVMTRSACKLIRP</sequence>
<dbReference type="Gene3D" id="3.40.50.1950">
    <property type="entry name" value="Flavin prenyltransferase-like"/>
    <property type="match status" value="1"/>
</dbReference>
<name>X0Y4X2_9ZZZZ</name>
<feature type="domain" description="Flavoprotein" evidence="1">
    <location>
        <begin position="12"/>
        <end position="53"/>
    </location>
</feature>
<accession>X0Y4X2</accession>